<organism evidence="4 5">
    <name type="scientific">Flavobacterium taihuense</name>
    <dbReference type="NCBI Taxonomy" id="2857508"/>
    <lineage>
        <taxon>Bacteria</taxon>
        <taxon>Pseudomonadati</taxon>
        <taxon>Bacteroidota</taxon>
        <taxon>Flavobacteriia</taxon>
        <taxon>Flavobacteriales</taxon>
        <taxon>Flavobacteriaceae</taxon>
        <taxon>Flavobacterium</taxon>
    </lineage>
</organism>
<protein>
    <submittedName>
        <fullName evidence="4">Extracellular solute-binding protein</fullName>
    </submittedName>
</protein>
<feature type="domain" description="PBP" evidence="3">
    <location>
        <begin position="29"/>
        <end position="289"/>
    </location>
</feature>
<dbReference type="PANTHER" id="PTHR30570:SF1">
    <property type="entry name" value="PHOSPHATE-BINDING PROTEIN PSTS"/>
    <property type="match status" value="1"/>
</dbReference>
<accession>A0ABS6XT01</accession>
<feature type="chain" id="PRO_5046704108" evidence="2">
    <location>
        <begin position="27"/>
        <end position="315"/>
    </location>
</feature>
<gene>
    <name evidence="4" type="ORF">KZH69_04840</name>
</gene>
<evidence type="ECO:0000313" key="4">
    <source>
        <dbReference type="EMBL" id="MBW4359805.1"/>
    </source>
</evidence>
<dbReference type="Proteomes" id="UP000812031">
    <property type="component" value="Unassembled WGS sequence"/>
</dbReference>
<keyword evidence="5" id="KW-1185">Reference proteome</keyword>
<dbReference type="Pfam" id="PF12849">
    <property type="entry name" value="PBP_like_2"/>
    <property type="match status" value="1"/>
</dbReference>
<dbReference type="InterPro" id="IPR024370">
    <property type="entry name" value="PBP_domain"/>
</dbReference>
<dbReference type="EMBL" id="JAHWYN010000003">
    <property type="protein sequence ID" value="MBW4359805.1"/>
    <property type="molecule type" value="Genomic_DNA"/>
</dbReference>
<dbReference type="InterPro" id="IPR050811">
    <property type="entry name" value="Phosphate_ABC_transporter"/>
</dbReference>
<sequence length="315" mass="34297">MKTHKKILLTLVVLIIANLTTNKVSAQDLSGNISISGAFALYPITVKWAEEFKKAHPKVKIDIQAGGAGKGITDVLSKVTDIGLVSRELNAAEYKKGAFAVAVTKDAVIPTISATSPYKKVLYQKGVKKEAFNNIFITGKYKTWNTLGFKSTAPIHVYTRSDAAGAAETWASYFGKKQEDLQGVAVFGDPGLAQAVQRDPSGLGFNNIVYIYDNKTNKPTNGIVAVPIDLNNNGKLDPDENFYNDIDQLIAAIVSGKYPSPPARDLYFVTTGKPNNAVVKAFIKYILTDGQKFVSEAGYIKLSKEKLKKELEKVK</sequence>
<proteinExistence type="predicted"/>
<comment type="caution">
    <text evidence="4">The sequence shown here is derived from an EMBL/GenBank/DDBJ whole genome shotgun (WGS) entry which is preliminary data.</text>
</comment>
<reference evidence="4 5" key="1">
    <citation type="submission" date="2021-07" db="EMBL/GenBank/DDBJ databases">
        <title>Flavobacterium sp. nov. isolated from sediment on the Taihu Lake.</title>
        <authorList>
            <person name="Qu J.-H."/>
        </authorList>
    </citation>
    <scope>NUCLEOTIDE SEQUENCE [LARGE SCALE GENOMIC DNA]</scope>
    <source>
        <strain evidence="4 5">NAS39</strain>
    </source>
</reference>
<evidence type="ECO:0000256" key="2">
    <source>
        <dbReference type="SAM" id="SignalP"/>
    </source>
</evidence>
<dbReference type="RefSeq" id="WP_219316327.1">
    <property type="nucleotide sequence ID" value="NZ_JAHWYN010000003.1"/>
</dbReference>
<name>A0ABS6XT01_9FLAO</name>
<evidence type="ECO:0000256" key="1">
    <source>
        <dbReference type="ARBA" id="ARBA00022729"/>
    </source>
</evidence>
<dbReference type="PANTHER" id="PTHR30570">
    <property type="entry name" value="PERIPLASMIC PHOSPHATE BINDING COMPONENT OF PHOSPHATE ABC TRANSPORTER"/>
    <property type="match status" value="1"/>
</dbReference>
<evidence type="ECO:0000313" key="5">
    <source>
        <dbReference type="Proteomes" id="UP000812031"/>
    </source>
</evidence>
<evidence type="ECO:0000259" key="3">
    <source>
        <dbReference type="Pfam" id="PF12849"/>
    </source>
</evidence>
<keyword evidence="1 2" id="KW-0732">Signal</keyword>
<feature type="signal peptide" evidence="2">
    <location>
        <begin position="1"/>
        <end position="26"/>
    </location>
</feature>